<accession>A0ABX2EV29</accession>
<organism evidence="8 9">
    <name type="scientific">Pseudaquabacterium terrae</name>
    <dbReference type="NCBI Taxonomy" id="2732868"/>
    <lineage>
        <taxon>Bacteria</taxon>
        <taxon>Pseudomonadati</taxon>
        <taxon>Pseudomonadota</taxon>
        <taxon>Betaproteobacteria</taxon>
        <taxon>Burkholderiales</taxon>
        <taxon>Sphaerotilaceae</taxon>
        <taxon>Pseudaquabacterium</taxon>
    </lineage>
</organism>
<dbReference type="InterPro" id="IPR022398">
    <property type="entry name" value="Peptidase_S8_His-AS"/>
</dbReference>
<evidence type="ECO:0000256" key="3">
    <source>
        <dbReference type="ARBA" id="ARBA00022801"/>
    </source>
</evidence>
<sequence length="1442" mass="152918">MPTPPPPSPPTPPPAPRPSTAAEQEIARWRQRVHEALRLLDVDASASDPLTRADALWLARVLPDTEVQATGPIVAGSTGSKKETAASRRRNSQAVSGAVSRKGAAMAAVEAPVPPSTVDLFVQQPAVDGGPGLAARRLLVPAADALPGRSAIERALRPLLRRRPSSQRLVLDTEATALASARASADLLAAARPGTRAQALVPVLRPMRERWFDVALLAEQDPGMLPFEDTLHALRDLMARHGAFGRVRLWRWSVQGDKVAVRTPSGQPAGRRAMVQVQRPQIVLVVTHGVSGHWGRLPLREFMHELGRQAVLGLVQVLPAPAWGFTALGAADERVRNRERGGPNRLLQRLDPWSGLWRNRAGLSAVPVLELEANSLARWARWVMAPRLLEHAAAAIGRPFSPEPSPGSAPLAASAATQTPPPPPPPPSPSDPVEAEAALRKRVLQFRAIASPQAFALLRLLAGAWITLPVMRLLLASLPGPPSAAPLAEVLLSGLLRRTPPAPDAQPTDPLVFEFEPGVRDWLHGSLSREERAIAERTMAASREQIRRFVEQVTKTRIESFAALLLDPSGDERLPASARSFVEVSRRLRALRGAGGPTGATLTGDQPTGPGPRPGSAALGALHGFPLQLRELVGRPTLEASLRSMLLALREGATLALTARPGAGARTMLAELLRERSVRERYPGGIWFGTEPPARSSGDPAGARLAVRLGGKARGGDASVELRWYREGEVHIDLLSTEEVNAYLGRQNISSVQLRIGQQRVHRGVPSLIGVFSVGTRLGTTQWPRTSGAQPERNWAVITQRMLSKLPDSLRMMLIRMGVRQGGYFGADESGAELAMQLGWRVVEPGAAGGTLAPSIGKALGTWYPDETVLSHASLLNDLMAGPDDEARAQYASRHLLFHGAGAGGREGVTRVLADRVLLGLALKGGIDGLLAQLEVRAKRNKVLDEVRRELLGGPNADVPLVDRARSPLMPDTGEVLRDWLGAGRVPGADGRGIRVALLSTGVDATHPELQHVPITGATTDPDGHGTGVASLIVGRFAGVAPGASLQSLALRGALKAGPTIIQALEMLLAMPETERAHIVCLPFGWDQQFLVIEMMLKDLLKAGIVVIAAAGNYGAGSRLSFPASMAGVLGVGALDAEGSPALFSSRAEGSVGQDPELWAPGAGILAAQPGLPKAGRWPARYQTQNGTSQACAIVVGLAAIYAQVTGRRGSALREVLLQTALDGKARFRALLEPHGRDEEGQGDSSATDVAANTGGGTGSVAVPNVSPEEDGREALHARPSRARPSKRSRPLSDGQAGGEMADDLLMPAEASDVTTREDLAWVRKWLTELADGLTPLLTEADDATRNEILDTQIAVSLAAGDLNIASIKLAIDEAKISAERITAAVVEADRVIKRVASIKSKLELIGSVLDFFAAVLTGSGTRILDGAVKLARDLKKKDEPA</sequence>
<dbReference type="EMBL" id="JABRWJ010000021">
    <property type="protein sequence ID" value="NRF72279.1"/>
    <property type="molecule type" value="Genomic_DNA"/>
</dbReference>
<evidence type="ECO:0000256" key="5">
    <source>
        <dbReference type="PROSITE-ProRule" id="PRU01240"/>
    </source>
</evidence>
<dbReference type="NCBIfam" id="NF041121">
    <property type="entry name" value="SAV_2336_NTERM"/>
    <property type="match status" value="1"/>
</dbReference>
<reference evidence="8 9" key="1">
    <citation type="submission" date="2020-05" db="EMBL/GenBank/DDBJ databases">
        <title>Aquincola sp. isolate from soil.</title>
        <authorList>
            <person name="Han J."/>
            <person name="Kim D.-U."/>
        </authorList>
    </citation>
    <scope>NUCLEOTIDE SEQUENCE [LARGE SCALE GENOMIC DNA]</scope>
    <source>
        <strain evidence="8 9">S2</strain>
    </source>
</reference>
<feature type="compositionally biased region" description="Pro residues" evidence="6">
    <location>
        <begin position="419"/>
        <end position="430"/>
    </location>
</feature>
<dbReference type="InterPro" id="IPR036852">
    <property type="entry name" value="Peptidase_S8/S53_dom_sf"/>
</dbReference>
<dbReference type="Proteomes" id="UP000737171">
    <property type="component" value="Unassembled WGS sequence"/>
</dbReference>
<keyword evidence="3" id="KW-0378">Hydrolase</keyword>
<dbReference type="PROSITE" id="PS51892">
    <property type="entry name" value="SUBTILASE"/>
    <property type="match status" value="1"/>
</dbReference>
<dbReference type="Pfam" id="PF00082">
    <property type="entry name" value="Peptidase_S8"/>
    <property type="match status" value="1"/>
</dbReference>
<feature type="region of interest" description="Disordered" evidence="6">
    <location>
        <begin position="400"/>
        <end position="434"/>
    </location>
</feature>
<dbReference type="InterPro" id="IPR015500">
    <property type="entry name" value="Peptidase_S8_subtilisin-rel"/>
</dbReference>
<protein>
    <submittedName>
        <fullName evidence="8">S8 family serine peptidase</fullName>
    </submittedName>
</protein>
<feature type="compositionally biased region" description="Low complexity" evidence="6">
    <location>
        <begin position="408"/>
        <end position="418"/>
    </location>
</feature>
<dbReference type="SUPFAM" id="SSF52743">
    <property type="entry name" value="Subtilisin-like"/>
    <property type="match status" value="1"/>
</dbReference>
<dbReference type="RefSeq" id="WP_173135203.1">
    <property type="nucleotide sequence ID" value="NZ_JABRWJ010000021.1"/>
</dbReference>
<feature type="region of interest" description="Disordered" evidence="6">
    <location>
        <begin position="592"/>
        <end position="616"/>
    </location>
</feature>
<dbReference type="PANTHER" id="PTHR43806:SF11">
    <property type="entry name" value="CEREVISIN-RELATED"/>
    <property type="match status" value="1"/>
</dbReference>
<evidence type="ECO:0000256" key="2">
    <source>
        <dbReference type="ARBA" id="ARBA00022670"/>
    </source>
</evidence>
<comment type="caution">
    <text evidence="8">The sequence shown here is derived from an EMBL/GenBank/DDBJ whole genome shotgun (WGS) entry which is preliminary data.</text>
</comment>
<name>A0ABX2EV29_9BURK</name>
<evidence type="ECO:0000256" key="4">
    <source>
        <dbReference type="ARBA" id="ARBA00022825"/>
    </source>
</evidence>
<dbReference type="Gene3D" id="3.40.50.200">
    <property type="entry name" value="Peptidase S8/S53 domain"/>
    <property type="match status" value="1"/>
</dbReference>
<feature type="compositionally biased region" description="Basic residues" evidence="6">
    <location>
        <begin position="1279"/>
        <end position="1290"/>
    </location>
</feature>
<evidence type="ECO:0000259" key="7">
    <source>
        <dbReference type="Pfam" id="PF00082"/>
    </source>
</evidence>
<dbReference type="InterPro" id="IPR000209">
    <property type="entry name" value="Peptidase_S8/S53_dom"/>
</dbReference>
<comment type="caution">
    <text evidence="5">Lacks conserved residue(s) required for the propagation of feature annotation.</text>
</comment>
<evidence type="ECO:0000313" key="9">
    <source>
        <dbReference type="Proteomes" id="UP000737171"/>
    </source>
</evidence>
<keyword evidence="9" id="KW-1185">Reference proteome</keyword>
<dbReference type="InterPro" id="IPR047738">
    <property type="entry name" value="SAV_2336-like_N"/>
</dbReference>
<evidence type="ECO:0000313" key="8">
    <source>
        <dbReference type="EMBL" id="NRF72279.1"/>
    </source>
</evidence>
<proteinExistence type="inferred from homology"/>
<gene>
    <name evidence="8" type="ORF">HLB44_35370</name>
</gene>
<evidence type="ECO:0000256" key="6">
    <source>
        <dbReference type="SAM" id="MobiDB-lite"/>
    </source>
</evidence>
<feature type="region of interest" description="Disordered" evidence="6">
    <location>
        <begin position="1234"/>
        <end position="1305"/>
    </location>
</feature>
<comment type="similarity">
    <text evidence="1 5">Belongs to the peptidase S8 family.</text>
</comment>
<dbReference type="PRINTS" id="PR00723">
    <property type="entry name" value="SUBTILISIN"/>
</dbReference>
<feature type="region of interest" description="Disordered" evidence="6">
    <location>
        <begin position="1"/>
        <end position="24"/>
    </location>
</feature>
<feature type="compositionally biased region" description="Pro residues" evidence="6">
    <location>
        <begin position="1"/>
        <end position="17"/>
    </location>
</feature>
<evidence type="ECO:0000256" key="1">
    <source>
        <dbReference type="ARBA" id="ARBA00011073"/>
    </source>
</evidence>
<keyword evidence="2" id="KW-0645">Protease</keyword>
<dbReference type="InterPro" id="IPR050131">
    <property type="entry name" value="Peptidase_S8_subtilisin-like"/>
</dbReference>
<feature type="region of interest" description="Disordered" evidence="6">
    <location>
        <begin position="71"/>
        <end position="98"/>
    </location>
</feature>
<keyword evidence="4" id="KW-0720">Serine protease</keyword>
<dbReference type="PROSITE" id="PS00137">
    <property type="entry name" value="SUBTILASE_HIS"/>
    <property type="match status" value="1"/>
</dbReference>
<dbReference type="PANTHER" id="PTHR43806">
    <property type="entry name" value="PEPTIDASE S8"/>
    <property type="match status" value="1"/>
</dbReference>
<feature type="domain" description="Peptidase S8/S53" evidence="7">
    <location>
        <begin position="991"/>
        <end position="1225"/>
    </location>
</feature>